<dbReference type="PANTHER" id="PTHR43065">
    <property type="entry name" value="SENSOR HISTIDINE KINASE"/>
    <property type="match status" value="1"/>
</dbReference>
<gene>
    <name evidence="10" type="ORF">AN477_02330</name>
</gene>
<dbReference type="EMBL" id="LJCO01000011">
    <property type="protein sequence ID" value="KPV45257.1"/>
    <property type="molecule type" value="Genomic_DNA"/>
</dbReference>
<evidence type="ECO:0000256" key="5">
    <source>
        <dbReference type="ARBA" id="ARBA00022741"/>
    </source>
</evidence>
<evidence type="ECO:0000313" key="10">
    <source>
        <dbReference type="EMBL" id="KPV45257.1"/>
    </source>
</evidence>
<keyword evidence="11" id="KW-1185">Reference proteome</keyword>
<evidence type="ECO:0000313" key="11">
    <source>
        <dbReference type="Proteomes" id="UP000050482"/>
    </source>
</evidence>
<dbReference type="PANTHER" id="PTHR43065:SF10">
    <property type="entry name" value="PEROXIDE STRESS-ACTIVATED HISTIDINE KINASE MAK3"/>
    <property type="match status" value="1"/>
</dbReference>
<evidence type="ECO:0000256" key="1">
    <source>
        <dbReference type="ARBA" id="ARBA00000085"/>
    </source>
</evidence>
<sequence>MTSKTFSLSPEAQGIQVAEQLASAISQDMQFPVETLKECTQVLMKKSRGINRKYIDLIHEEVERLEILLHELILVKDYHNLTFHSRDVQLILEDAMIVLTSQAVFNNITMHIDYRLNAPMVHCDEAHLRQEFINLFKNAIEAMPDGGYLMIRTDVEDNKLLVEVIDEGVGMGATVLDQLGTPFVTTKPNGKGLGIAISSEIVSAHAGTIEFESKPGQGTRVKIYLPLLNLKP</sequence>
<dbReference type="PROSITE" id="PS50109">
    <property type="entry name" value="HIS_KIN"/>
    <property type="match status" value="1"/>
</dbReference>
<keyword evidence="7" id="KW-0067">ATP-binding</keyword>
<dbReference type="EC" id="2.7.13.3" evidence="2"/>
<dbReference type="SMART" id="SM00387">
    <property type="entry name" value="HATPase_c"/>
    <property type="match status" value="1"/>
</dbReference>
<accession>A0A0P9CQV5</accession>
<keyword evidence="6" id="KW-0418">Kinase</keyword>
<evidence type="ECO:0000256" key="2">
    <source>
        <dbReference type="ARBA" id="ARBA00012438"/>
    </source>
</evidence>
<comment type="catalytic activity">
    <reaction evidence="1">
        <text>ATP + protein L-histidine = ADP + protein N-phospho-L-histidine.</text>
        <dbReference type="EC" id="2.7.13.3"/>
    </reaction>
</comment>
<evidence type="ECO:0000256" key="3">
    <source>
        <dbReference type="ARBA" id="ARBA00022553"/>
    </source>
</evidence>
<dbReference type="GO" id="GO:0004673">
    <property type="term" value="F:protein histidine kinase activity"/>
    <property type="evidence" value="ECO:0007669"/>
    <property type="project" value="UniProtKB-EC"/>
</dbReference>
<dbReference type="Gene3D" id="3.30.565.10">
    <property type="entry name" value="Histidine kinase-like ATPase, C-terminal domain"/>
    <property type="match status" value="1"/>
</dbReference>
<evidence type="ECO:0000256" key="4">
    <source>
        <dbReference type="ARBA" id="ARBA00022679"/>
    </source>
</evidence>
<dbReference type="InterPro" id="IPR004358">
    <property type="entry name" value="Sig_transdc_His_kin-like_C"/>
</dbReference>
<dbReference type="GO" id="GO:0000160">
    <property type="term" value="P:phosphorelay signal transduction system"/>
    <property type="evidence" value="ECO:0007669"/>
    <property type="project" value="UniProtKB-KW"/>
</dbReference>
<dbReference type="PATRIC" id="fig|471514.4.peg.2806"/>
<dbReference type="InterPro" id="IPR003594">
    <property type="entry name" value="HATPase_dom"/>
</dbReference>
<keyword evidence="8" id="KW-0902">Two-component regulatory system</keyword>
<dbReference type="InterPro" id="IPR005467">
    <property type="entry name" value="His_kinase_dom"/>
</dbReference>
<dbReference type="InterPro" id="IPR036890">
    <property type="entry name" value="HATPase_C_sf"/>
</dbReference>
<dbReference type="AlphaFoldDB" id="A0A0P9CQV5"/>
<evidence type="ECO:0000259" key="9">
    <source>
        <dbReference type="PROSITE" id="PS50109"/>
    </source>
</evidence>
<keyword evidence="5" id="KW-0547">Nucleotide-binding</keyword>
<keyword evidence="3" id="KW-0597">Phosphoprotein</keyword>
<evidence type="ECO:0000256" key="7">
    <source>
        <dbReference type="ARBA" id="ARBA00022840"/>
    </source>
</evidence>
<dbReference type="Proteomes" id="UP000050482">
    <property type="component" value="Unassembled WGS sequence"/>
</dbReference>
<evidence type="ECO:0000256" key="8">
    <source>
        <dbReference type="ARBA" id="ARBA00023012"/>
    </source>
</evidence>
<proteinExistence type="predicted"/>
<keyword evidence="4" id="KW-0808">Transferase</keyword>
<dbReference type="STRING" id="471514.AN477_02330"/>
<evidence type="ECO:0000256" key="6">
    <source>
        <dbReference type="ARBA" id="ARBA00022777"/>
    </source>
</evidence>
<feature type="domain" description="Histidine kinase" evidence="9">
    <location>
        <begin position="24"/>
        <end position="229"/>
    </location>
</feature>
<comment type="caution">
    <text evidence="10">The sequence shown here is derived from an EMBL/GenBank/DDBJ whole genome shotgun (WGS) entry which is preliminary data.</text>
</comment>
<name>A0A0P9CQV5_9BACL</name>
<dbReference type="SUPFAM" id="SSF55874">
    <property type="entry name" value="ATPase domain of HSP90 chaperone/DNA topoisomerase II/histidine kinase"/>
    <property type="match status" value="1"/>
</dbReference>
<dbReference type="RefSeq" id="WP_054967586.1">
    <property type="nucleotide sequence ID" value="NZ_LJCO01000011.1"/>
</dbReference>
<protein>
    <recommendedName>
        <fullName evidence="2">histidine kinase</fullName>
        <ecNumber evidence="2">2.7.13.3</ecNumber>
    </recommendedName>
</protein>
<organism evidence="10 11">
    <name type="scientific">Alicyclobacillus ferrooxydans</name>
    <dbReference type="NCBI Taxonomy" id="471514"/>
    <lineage>
        <taxon>Bacteria</taxon>
        <taxon>Bacillati</taxon>
        <taxon>Bacillota</taxon>
        <taxon>Bacilli</taxon>
        <taxon>Bacillales</taxon>
        <taxon>Alicyclobacillaceae</taxon>
        <taxon>Alicyclobacillus</taxon>
    </lineage>
</organism>
<dbReference type="Pfam" id="PF02518">
    <property type="entry name" value="HATPase_c"/>
    <property type="match status" value="1"/>
</dbReference>
<dbReference type="GO" id="GO:0005524">
    <property type="term" value="F:ATP binding"/>
    <property type="evidence" value="ECO:0007669"/>
    <property type="project" value="UniProtKB-KW"/>
</dbReference>
<dbReference type="OrthoDB" id="9815750at2"/>
<reference evidence="10 11" key="1">
    <citation type="submission" date="2015-09" db="EMBL/GenBank/DDBJ databases">
        <title>Draft genome sequence of Alicyclobacillus ferrooxydans DSM 22381.</title>
        <authorList>
            <person name="Hemp J."/>
        </authorList>
    </citation>
    <scope>NUCLEOTIDE SEQUENCE [LARGE SCALE GENOMIC DNA]</scope>
    <source>
        <strain evidence="10 11">TC-34</strain>
    </source>
</reference>
<dbReference type="PRINTS" id="PR00344">
    <property type="entry name" value="BCTRLSENSOR"/>
</dbReference>